<dbReference type="PROSITE" id="PS51257">
    <property type="entry name" value="PROKAR_LIPOPROTEIN"/>
    <property type="match status" value="1"/>
</dbReference>
<evidence type="ECO:0000313" key="2">
    <source>
        <dbReference type="EMBL" id="GAD80311.1"/>
    </source>
</evidence>
<protein>
    <recommendedName>
        <fullName evidence="4">DUF2057 domain-containing protein</fullName>
    </recommendedName>
</protein>
<organism evidence="2 3">
    <name type="scientific">Vibrio ezurae NBRC 102218</name>
    <dbReference type="NCBI Taxonomy" id="1219080"/>
    <lineage>
        <taxon>Bacteria</taxon>
        <taxon>Pseudomonadati</taxon>
        <taxon>Pseudomonadota</taxon>
        <taxon>Gammaproteobacteria</taxon>
        <taxon>Vibrionales</taxon>
        <taxon>Vibrionaceae</taxon>
        <taxon>Vibrio</taxon>
    </lineage>
</organism>
<dbReference type="eggNOG" id="COG3110">
    <property type="taxonomic scope" value="Bacteria"/>
</dbReference>
<dbReference type="RefSeq" id="WP_021714019.1">
    <property type="nucleotide sequence ID" value="NZ_BATM01000033.1"/>
</dbReference>
<reference evidence="2 3" key="1">
    <citation type="submission" date="2013-09" db="EMBL/GenBank/DDBJ databases">
        <title>Whole genome shotgun sequence of Vibrio ezurae NBRC 102218.</title>
        <authorList>
            <person name="Yoshida I."/>
            <person name="Hosoyama A."/>
            <person name="Numata M."/>
            <person name="Hashimoto M."/>
            <person name="Hosoyama Y."/>
            <person name="Tsuchikane K."/>
            <person name="Noguchi M."/>
            <person name="Hirakata S."/>
            <person name="Ichikawa N."/>
            <person name="Ohji S."/>
            <person name="Yamazoe A."/>
            <person name="Fujita N."/>
        </authorList>
    </citation>
    <scope>NUCLEOTIDE SEQUENCE [LARGE SCALE GENOMIC DNA]</scope>
    <source>
        <strain evidence="2 3">NBRC 102218</strain>
    </source>
</reference>
<accession>U3AK84</accession>
<feature type="signal peptide" evidence="1">
    <location>
        <begin position="1"/>
        <end position="22"/>
    </location>
</feature>
<dbReference type="EMBL" id="BATM01000033">
    <property type="protein sequence ID" value="GAD80311.1"/>
    <property type="molecule type" value="Genomic_DNA"/>
</dbReference>
<sequence length="269" mass="30006">MLYKNKTWIVALIPLALGACTALDSSSDFSNSIASVDTQLNHIKVIGKEYKPETKAINGPAILKSSLQVVDIYPLNKQATLSSYVQMDVSYFQSYDEYKSASYNGQQVKLSRTQQSSSSCNEHCTATQYFTFPISDKDIASASTEGLDFVLASSNNTMKTEFSIPAGYINAIHQTAKLNAGKVPQQIQAPVAQAEPVVATSKAEEMVQYWYSEATVEQQKSFTNWAFENRDSITSAFSSNSKPAEMMAYWYEKSTQPERIEILKWLLER</sequence>
<name>U3AK84_9VIBR</name>
<dbReference type="Proteomes" id="UP000016562">
    <property type="component" value="Unassembled WGS sequence"/>
</dbReference>
<evidence type="ECO:0000313" key="3">
    <source>
        <dbReference type="Proteomes" id="UP000016562"/>
    </source>
</evidence>
<proteinExistence type="predicted"/>
<feature type="chain" id="PRO_5004639581" description="DUF2057 domain-containing protein" evidence="1">
    <location>
        <begin position="23"/>
        <end position="269"/>
    </location>
</feature>
<keyword evidence="1" id="KW-0732">Signal</keyword>
<gene>
    <name evidence="2" type="ORF">VEZ01S_33_00130</name>
</gene>
<dbReference type="AlphaFoldDB" id="U3AK84"/>
<comment type="caution">
    <text evidence="2">The sequence shown here is derived from an EMBL/GenBank/DDBJ whole genome shotgun (WGS) entry which is preliminary data.</text>
</comment>
<evidence type="ECO:0008006" key="4">
    <source>
        <dbReference type="Google" id="ProtNLM"/>
    </source>
</evidence>
<evidence type="ECO:0000256" key="1">
    <source>
        <dbReference type="SAM" id="SignalP"/>
    </source>
</evidence>
<dbReference type="OrthoDB" id="6214057at2"/>
<keyword evidence="3" id="KW-1185">Reference proteome</keyword>